<dbReference type="Gene3D" id="2.60.40.1180">
    <property type="entry name" value="Golgi alpha-mannosidase II"/>
    <property type="match status" value="1"/>
</dbReference>
<feature type="domain" description="Glycosyl hydrolase family 59 catalytic" evidence="5">
    <location>
        <begin position="55"/>
        <end position="394"/>
    </location>
</feature>
<proteinExistence type="predicted"/>
<feature type="domain" description="Ig-like" evidence="6">
    <location>
        <begin position="2184"/>
        <end position="2248"/>
    </location>
</feature>
<keyword evidence="1" id="KW-0677">Repeat</keyword>
<evidence type="ECO:0000256" key="4">
    <source>
        <dbReference type="SAM" id="SignalP"/>
    </source>
</evidence>
<sequence>MKMKHLAKQSLCFLLSAGMVLNNGMVFSPPVYAATETNVQEITVDGDMIDPVNTFKGFGAVTCNNTSRLLMDYKEEHPDKYWEMMELLFNPEKGAGLNHIKVEMGGDINSSSGTEPATMRSPGEEANVLRGAGWHFAADAKTINSDITVEILRWGEPKWTQEGIGYEAFENPKYEARYQWYKKTIDAVYDEYGYEINYVSPGQNERRRDYADNTEWIKYCANRLKEDSAKEDARYDYDQIQIVAADTHSNSNDIAGRMLNDSELMDLVDVVSDHYTLYGNANLTKVNQEYGKEVWYSEAIAPMINAKYRINVDPERGGVGGKVGMADLATRFINSYSYEDAGENQPRMTRFEFQPAIGAFYEGSAYSPKQLIGAFDPWSGYYDADGGLQMVGHFMEFADLGWNYLPDACYGDGSYSDGGVLADTGTSNYLTLKDPETDDYSMVFANNTSQTRKYKVTVKNMKKASSPLNVWETRGPDGDEEYDANWMQMVDSFTPNKEGYGIYSFNLTVKPYSIATVTSLLDRGREYEPGQNDSEAEREVLALPYTDDFEYAQYEADEKGRTYLERRGGTPRYTTDLNGAFEVQEGSFGNHVLTQVINDNNRPYDWNVWGNGTDENSQTSGRPRTVLGDHRWTNYVAGIDFKLDLTSPECFENYAGIGVREVVHEGTGANDVSTYTFQVFKDGTYKLSCRSGQTSKGTLENFDSAVWHNMQLAADENVLTAYVDGQKVAVLVDDNHTSMSGRVTLTSGFYNTQFDNLEIMPVEGKAAAADQKLDDTSELITWNGNWNHVLNEGYSHYNRTRTYGGAIEKGVYAHNSGQIRYYKGGNPLAWGSNDSNAWGSAGDEAHYEFDFYGTGIEIFGEANGSNGTGNVYIDGELVGTVNYNSTNGGNGSDVFDLDLDPARLHTLKVVATSSFISLKKLKVIGEPDDGGESRDNSFSLTFDGTGINVFGNSGAAVIKAEVDGEVMETAYETPEAGNRQTTYSLQNLPEGTHTVKITVEGGTYYVDGIDVIGTAAEGVTVSTAKLQALIDAAKKLTNEDETYLKEDWEDFQNAVISAEAALADGSQETLNQAYLALRNAMEKLGKTGTITEVTGLDQIYVTVKGGVPKLPEKVSIIRLDGKAAEAEVVWEVSEDQFDIAYETVTVTGSAGEDKYPVEAKVMVVPQDLQYYIDCAADVPVNPNGGGTLSITSAVYRAVAKYFQTNNKPLLNETADQRYGAAEDEWGFEITDSKNPLKPSPDGAAGEYNDSYTAGWRTNGTEIVYRLTLEAGTYKITNGFHDWYGTRSRDMKPELTYLDTDGRTQVIVFDTILSRGKDMKVTNKFTIPVSGEVTYKLVNAANEKPIISWLAVEKSANLKSIEVTQMPDKIMYSIGEKLDTTGMTVTGHYDNDSSRVLKENEYTVTGFDSSVPGEKTVTITSKEDSAEASIRVMVGGDSVEEIPELPIIAAKDKLPETLSLKVNGEVKDVAVTWKLKEGDWNLQGSMVKLEGVLENLDAGTLSWSPVVFSSSQVYFIDCGIGVGKDNKDKTSEIYEAVKAASESLKNETADQEGRDNAWGIGSDYDGMKGYAEGHGLHATGYYGKNTIGDSFTYKVTLDAGEYNITTGHTEWWAGNSRSTKVTASYEKEDGTVVKTEFGNSGSTGGTQWKELYVQGHLSVPADGTEVTLTFTATEAKGAAVSYIAIAKGEAPVTELAVNKIKVDMMPNKTVYELGGEFEPTGMVVNGYHGSELVRELTEDEYTIERPNMDEAGRSKVIVSYENEDGKVYSAFFRITVYDPEDMRADSIKVVKEPEKTIYLPGENFDADGMEVRLLMKATASDAIPARAVELADGEYDVISDLSEPGRGEVEICYTYLTDNGEEKELKDTIKVTVLDENDEFYQKGIYIAKQPKRTVYDVDEPFDPTGMEVEAVMKASTSNASYAEPAADYEIGEYDFSEAGSKNVKILHTGIGRDGEEKVFTAEAAVTVTENKAQVMEDKLDTVIRDAAGVLDNNTTPYRTTEEKQTAALDLRKALAASLEGYEGELTNTMIKQIAEMEAYFRMAYPNITVRIKGDAELAEGAAVTGAVFSTDVEQENQVVTLIIEDMDVPEELPEVKTAKAMNIRLTAADEEVQPTVPLFLTMRVPEGIRERNLVIYYITENGDIKTIVPETADGWMRFVVSEPGVFAAANPGTLEVTGIRITSKPYKTVYEIGEDFETDGMAVTATYENGTEAVIKDYEITGFDSSAAGVKHVTVSYEGHKAILAVTVKAKAVDPDDNNHSGSGSSQRGPKVNTTSTVTGTWMQDAAGWWFAKTNGGYVKAEWAQINGRWYYFGEDGYMQTGWTLYHNQWYFLNPDGAMVDNNWICYKDCWYFLQPGGAMALNGWITWNGRSYYLNGDGIMAAGATTPDGHVVGADGARIDKQD</sequence>
<evidence type="ECO:0000259" key="6">
    <source>
        <dbReference type="Pfam" id="PF07523"/>
    </source>
</evidence>
<dbReference type="PROSITE" id="PS51170">
    <property type="entry name" value="CW"/>
    <property type="match status" value="3"/>
</dbReference>
<dbReference type="Gene3D" id="2.60.40.3630">
    <property type="match status" value="5"/>
</dbReference>
<dbReference type="Pfam" id="PF21708">
    <property type="entry name" value="Glyco_hydro_59_C"/>
    <property type="match status" value="1"/>
</dbReference>
<evidence type="ECO:0000259" key="7">
    <source>
        <dbReference type="Pfam" id="PF21708"/>
    </source>
</evidence>
<dbReference type="EMBL" id="JACOPB010000036">
    <property type="protein sequence ID" value="MBC5712453.1"/>
    <property type="molecule type" value="Genomic_DNA"/>
</dbReference>
<feature type="domain" description="Glycosyl hydrolase family 59 C-terminal lectin" evidence="7">
    <location>
        <begin position="579"/>
        <end position="759"/>
    </location>
</feature>
<evidence type="ECO:0000256" key="3">
    <source>
        <dbReference type="SAM" id="MobiDB-lite"/>
    </source>
</evidence>
<dbReference type="Pfam" id="PF07523">
    <property type="entry name" value="Big_3"/>
    <property type="match status" value="2"/>
</dbReference>
<dbReference type="Pfam" id="PF19085">
    <property type="entry name" value="Choline_bind_2"/>
    <property type="match status" value="1"/>
</dbReference>
<dbReference type="Gene3D" id="1.20.1270.90">
    <property type="entry name" value="AF1782-like"/>
    <property type="match status" value="1"/>
</dbReference>
<dbReference type="Gene3D" id="2.60.120.260">
    <property type="entry name" value="Galactose-binding domain-like"/>
    <property type="match status" value="2"/>
</dbReference>
<feature type="region of interest" description="Disordered" evidence="3">
    <location>
        <begin position="2254"/>
        <end position="2275"/>
    </location>
</feature>
<dbReference type="SUPFAM" id="SSF69360">
    <property type="entry name" value="Cell wall binding repeat"/>
    <property type="match status" value="1"/>
</dbReference>
<dbReference type="Proteomes" id="UP000634672">
    <property type="component" value="Unassembled WGS sequence"/>
</dbReference>
<keyword evidence="9" id="KW-1185">Reference proteome</keyword>
<dbReference type="RefSeq" id="WP_187024867.1">
    <property type="nucleotide sequence ID" value="NZ_JACOPB010000036.1"/>
</dbReference>
<dbReference type="InterPro" id="IPR001286">
    <property type="entry name" value="Glyco_hydro_59"/>
</dbReference>
<feature type="repeat" description="Cell wall-binding" evidence="2">
    <location>
        <begin position="2300"/>
        <end position="2319"/>
    </location>
</feature>
<dbReference type="PANTHER" id="PTHR15172:SF1">
    <property type="entry name" value="GALACTOCEREBROSIDASE"/>
    <property type="match status" value="1"/>
</dbReference>
<dbReference type="InterPro" id="IPR022038">
    <property type="entry name" value="Ig-like_bact"/>
</dbReference>
<evidence type="ECO:0000313" key="9">
    <source>
        <dbReference type="Proteomes" id="UP000634672"/>
    </source>
</evidence>
<protein>
    <submittedName>
        <fullName evidence="8">Bacterial Ig-like domain-containing protein</fullName>
    </submittedName>
</protein>
<dbReference type="InterPro" id="IPR017853">
    <property type="entry name" value="GH"/>
</dbReference>
<keyword evidence="4" id="KW-0732">Signal</keyword>
<dbReference type="Gene3D" id="2.10.270.10">
    <property type="entry name" value="Cholin Binding"/>
    <property type="match status" value="1"/>
</dbReference>
<dbReference type="Pfam" id="PF19127">
    <property type="entry name" value="Choline_bind_3"/>
    <property type="match status" value="1"/>
</dbReference>
<feature type="chain" id="PRO_5045989670" evidence="4">
    <location>
        <begin position="34"/>
        <end position="2404"/>
    </location>
</feature>
<dbReference type="SUPFAM" id="SSF51445">
    <property type="entry name" value="(Trans)glycosidases"/>
    <property type="match status" value="1"/>
</dbReference>
<dbReference type="InterPro" id="IPR049162">
    <property type="entry name" value="GH59_C"/>
</dbReference>
<dbReference type="Pfam" id="PF02057">
    <property type="entry name" value="Glyco_hydro_59"/>
    <property type="match status" value="1"/>
</dbReference>
<evidence type="ECO:0000256" key="1">
    <source>
        <dbReference type="ARBA" id="ARBA00022737"/>
    </source>
</evidence>
<feature type="repeat" description="Cell wall-binding" evidence="2">
    <location>
        <begin position="2320"/>
        <end position="2339"/>
    </location>
</feature>
<gene>
    <name evidence="8" type="ORF">H8S75_31625</name>
</gene>
<feature type="compositionally biased region" description="Polar residues" evidence="3">
    <location>
        <begin position="2260"/>
        <end position="2275"/>
    </location>
</feature>
<dbReference type="InterPro" id="IPR049161">
    <property type="entry name" value="GH59_cat"/>
</dbReference>
<dbReference type="Gene3D" id="2.60.120.560">
    <property type="entry name" value="Exo-inulinase, domain 1"/>
    <property type="match status" value="1"/>
</dbReference>
<organism evidence="8 9">
    <name type="scientific">Hungatella hominis</name>
    <dbReference type="NCBI Taxonomy" id="2763050"/>
    <lineage>
        <taxon>Bacteria</taxon>
        <taxon>Bacillati</taxon>
        <taxon>Bacillota</taxon>
        <taxon>Clostridia</taxon>
        <taxon>Lachnospirales</taxon>
        <taxon>Lachnospiraceae</taxon>
        <taxon>Hungatella</taxon>
    </lineage>
</organism>
<accession>A0ABR7HGX5</accession>
<evidence type="ECO:0000256" key="2">
    <source>
        <dbReference type="PROSITE-ProRule" id="PRU00591"/>
    </source>
</evidence>
<feature type="signal peptide" evidence="4">
    <location>
        <begin position="1"/>
        <end position="33"/>
    </location>
</feature>
<evidence type="ECO:0000313" key="8">
    <source>
        <dbReference type="EMBL" id="MBC5712453.1"/>
    </source>
</evidence>
<dbReference type="PANTHER" id="PTHR15172">
    <property type="entry name" value="GALACTOCEREBROSIDASE"/>
    <property type="match status" value="1"/>
</dbReference>
<name>A0ABR7HGX5_9FIRM</name>
<comment type="caution">
    <text evidence="8">The sequence shown here is derived from an EMBL/GenBank/DDBJ whole genome shotgun (WGS) entry which is preliminary data.</text>
</comment>
<dbReference type="InterPro" id="IPR013780">
    <property type="entry name" value="Glyco_hydro_b"/>
</dbReference>
<dbReference type="InterPro" id="IPR018337">
    <property type="entry name" value="Cell_wall/Cho-bd_repeat"/>
</dbReference>
<dbReference type="Gene3D" id="3.20.20.80">
    <property type="entry name" value="Glycosidases"/>
    <property type="match status" value="1"/>
</dbReference>
<evidence type="ECO:0000259" key="5">
    <source>
        <dbReference type="Pfam" id="PF02057"/>
    </source>
</evidence>
<feature type="domain" description="Ig-like" evidence="6">
    <location>
        <begin position="1366"/>
        <end position="1431"/>
    </location>
</feature>
<reference evidence="8 9" key="1">
    <citation type="submission" date="2020-08" db="EMBL/GenBank/DDBJ databases">
        <title>Genome public.</title>
        <authorList>
            <person name="Liu C."/>
            <person name="Sun Q."/>
        </authorList>
    </citation>
    <scope>NUCLEOTIDE SEQUENCE [LARGE SCALE GENOMIC DNA]</scope>
    <source>
        <strain evidence="8 9">NSJ-66</strain>
    </source>
</reference>
<feature type="repeat" description="Cell wall-binding" evidence="2">
    <location>
        <begin position="2362"/>
        <end position="2381"/>
    </location>
</feature>